<dbReference type="InterPro" id="IPR023214">
    <property type="entry name" value="HAD_sf"/>
</dbReference>
<accession>A0A1M4VPU8</accession>
<dbReference type="CDD" id="cd07505">
    <property type="entry name" value="HAD_BPGM-like"/>
    <property type="match status" value="1"/>
</dbReference>
<dbReference type="InterPro" id="IPR036412">
    <property type="entry name" value="HAD-like_sf"/>
</dbReference>
<dbReference type="PRINTS" id="PR00413">
    <property type="entry name" value="HADHALOGNASE"/>
</dbReference>
<evidence type="ECO:0000313" key="2">
    <source>
        <dbReference type="Proteomes" id="UP000184035"/>
    </source>
</evidence>
<protein>
    <submittedName>
        <fullName evidence="1">Haloacid dehalogenase superfamily, subfamily IA, variant 3 with third motif having DD or ED</fullName>
    </submittedName>
</protein>
<dbReference type="PANTHER" id="PTHR18901:SF38">
    <property type="entry name" value="PSEUDOURIDINE-5'-PHOSPHATASE"/>
    <property type="match status" value="1"/>
</dbReference>
<dbReference type="NCBIfam" id="TIGR01509">
    <property type="entry name" value="HAD-SF-IA-v3"/>
    <property type="match status" value="1"/>
</dbReference>
<sequence>MLNNIKAAIFDLDGTLADSMWVWKKIDIDFLNDRNLNAPKNLISDICHLSFEQCASYFKERFNLTESVQDIMTCWHNMAYENYKEKVKLKSGAKNLLLHLKSCGIKIALATSNSKPLLEATLKANGIYDLFDVITTTDEVLRGKNFPDVYLLTAKKLNVNPKDCIVFEDILPAVKGAKSAGMKVIAVYDEHSLDQMPYLKEEADKYINNFDELAI</sequence>
<dbReference type="SFLD" id="SFLDG01129">
    <property type="entry name" value="C1.5:_HAD__Beta-PGM__Phosphata"/>
    <property type="match status" value="1"/>
</dbReference>
<dbReference type="SUPFAM" id="SSF56784">
    <property type="entry name" value="HAD-like"/>
    <property type="match status" value="1"/>
</dbReference>
<reference evidence="1 2" key="1">
    <citation type="submission" date="2016-11" db="EMBL/GenBank/DDBJ databases">
        <authorList>
            <person name="Jaros S."/>
            <person name="Januszkiewicz K."/>
            <person name="Wedrychowicz H."/>
        </authorList>
    </citation>
    <scope>NUCLEOTIDE SEQUENCE [LARGE SCALE GENOMIC DNA]</scope>
    <source>
        <strain evidence="1 2">DSM 2631</strain>
    </source>
</reference>
<dbReference type="PANTHER" id="PTHR18901">
    <property type="entry name" value="2-DEOXYGLUCOSE-6-PHOSPHATE PHOSPHATASE 2"/>
    <property type="match status" value="1"/>
</dbReference>
<dbReference type="Gene3D" id="3.40.50.1000">
    <property type="entry name" value="HAD superfamily/HAD-like"/>
    <property type="match status" value="1"/>
</dbReference>
<dbReference type="InterPro" id="IPR006439">
    <property type="entry name" value="HAD-SF_hydro_IA"/>
</dbReference>
<gene>
    <name evidence="1" type="ORF">SAMN05443638_10883</name>
</gene>
<dbReference type="GO" id="GO:0016791">
    <property type="term" value="F:phosphatase activity"/>
    <property type="evidence" value="ECO:0007669"/>
    <property type="project" value="TreeGrafter"/>
</dbReference>
<dbReference type="Proteomes" id="UP000184035">
    <property type="component" value="Unassembled WGS sequence"/>
</dbReference>
<dbReference type="RefSeq" id="WP_072894863.1">
    <property type="nucleotide sequence ID" value="NZ_FQVM01000008.1"/>
</dbReference>
<dbReference type="InterPro" id="IPR023198">
    <property type="entry name" value="PGP-like_dom2"/>
</dbReference>
<keyword evidence="2" id="KW-1185">Reference proteome</keyword>
<evidence type="ECO:0000313" key="1">
    <source>
        <dbReference type="EMBL" id="SHE70895.1"/>
    </source>
</evidence>
<dbReference type="EMBL" id="FQVM01000008">
    <property type="protein sequence ID" value="SHE70895.1"/>
    <property type="molecule type" value="Genomic_DNA"/>
</dbReference>
<dbReference type="Pfam" id="PF13419">
    <property type="entry name" value="HAD_2"/>
    <property type="match status" value="1"/>
</dbReference>
<organism evidence="1 2">
    <name type="scientific">Clostridium fallax</name>
    <dbReference type="NCBI Taxonomy" id="1533"/>
    <lineage>
        <taxon>Bacteria</taxon>
        <taxon>Bacillati</taxon>
        <taxon>Bacillota</taxon>
        <taxon>Clostridia</taxon>
        <taxon>Eubacteriales</taxon>
        <taxon>Clostridiaceae</taxon>
        <taxon>Clostridium</taxon>
    </lineage>
</organism>
<dbReference type="OrthoDB" id="9797743at2"/>
<proteinExistence type="predicted"/>
<name>A0A1M4VPU8_9CLOT</name>
<dbReference type="SFLD" id="SFLDS00003">
    <property type="entry name" value="Haloacid_Dehalogenase"/>
    <property type="match status" value="1"/>
</dbReference>
<dbReference type="AlphaFoldDB" id="A0A1M4VPU8"/>
<dbReference type="InterPro" id="IPR041492">
    <property type="entry name" value="HAD_2"/>
</dbReference>
<dbReference type="Gene3D" id="1.10.150.240">
    <property type="entry name" value="Putative phosphatase, domain 2"/>
    <property type="match status" value="1"/>
</dbReference>
<dbReference type="STRING" id="1533.SAMN05443638_10883"/>